<dbReference type="PANTHER" id="PTHR19856:SF0">
    <property type="entry name" value="WD REPEAT-CONTAINING PROTEIN 1"/>
    <property type="match status" value="1"/>
</dbReference>
<proteinExistence type="inferred from homology"/>
<feature type="non-terminal residue" evidence="5">
    <location>
        <position position="1"/>
    </location>
</feature>
<dbReference type="PANTHER" id="PTHR19856">
    <property type="entry name" value="WD-REPEATCONTAINING PROTEIN WDR1"/>
    <property type="match status" value="1"/>
</dbReference>
<dbReference type="InterPro" id="IPR001680">
    <property type="entry name" value="WD40_rpt"/>
</dbReference>
<dbReference type="GO" id="GO:0051015">
    <property type="term" value="F:actin filament binding"/>
    <property type="evidence" value="ECO:0007669"/>
    <property type="project" value="TreeGrafter"/>
</dbReference>
<dbReference type="GO" id="GO:0030042">
    <property type="term" value="P:actin filament depolymerization"/>
    <property type="evidence" value="ECO:0007669"/>
    <property type="project" value="TreeGrafter"/>
</dbReference>
<dbReference type="PROSITE" id="PS50082">
    <property type="entry name" value="WD_REPEATS_2"/>
    <property type="match status" value="1"/>
</dbReference>
<organism evidence="5 6">
    <name type="scientific">Rotaria magnacalcarata</name>
    <dbReference type="NCBI Taxonomy" id="392030"/>
    <lineage>
        <taxon>Eukaryota</taxon>
        <taxon>Metazoa</taxon>
        <taxon>Spiralia</taxon>
        <taxon>Gnathifera</taxon>
        <taxon>Rotifera</taxon>
        <taxon>Eurotatoria</taxon>
        <taxon>Bdelloidea</taxon>
        <taxon>Philodinida</taxon>
        <taxon>Philodinidae</taxon>
        <taxon>Rotaria</taxon>
    </lineage>
</organism>
<evidence type="ECO:0000256" key="1">
    <source>
        <dbReference type="ARBA" id="ARBA00022574"/>
    </source>
</evidence>
<keyword evidence="1 4" id="KW-0853">WD repeat</keyword>
<comment type="similarity">
    <text evidence="3">Belongs to the WD repeat AIP1 family.</text>
</comment>
<feature type="repeat" description="WD" evidence="4">
    <location>
        <begin position="1"/>
        <end position="33"/>
    </location>
</feature>
<comment type="caution">
    <text evidence="5">The sequence shown here is derived from an EMBL/GenBank/DDBJ whole genome shotgun (WGS) entry which is preliminary data.</text>
</comment>
<gene>
    <name evidence="5" type="ORF">SMN809_LOCUS31995</name>
</gene>
<dbReference type="EMBL" id="CAJOBI010065651">
    <property type="protein sequence ID" value="CAF4434808.1"/>
    <property type="molecule type" value="Genomic_DNA"/>
</dbReference>
<sequence length="66" mass="7164">GLCWDPTSRFILTTSGDKTAKIWDITTGSAVQTYPFGTDLKDQQVGCLWSGNHIISVSLSGQIAYL</sequence>
<evidence type="ECO:0000313" key="5">
    <source>
        <dbReference type="EMBL" id="CAF4434808.1"/>
    </source>
</evidence>
<evidence type="ECO:0000313" key="6">
    <source>
        <dbReference type="Proteomes" id="UP000676336"/>
    </source>
</evidence>
<protein>
    <submittedName>
        <fullName evidence="5">Uncharacterized protein</fullName>
    </submittedName>
</protein>
<feature type="non-terminal residue" evidence="5">
    <location>
        <position position="66"/>
    </location>
</feature>
<dbReference type="GO" id="GO:0030864">
    <property type="term" value="C:cortical actin cytoskeleton"/>
    <property type="evidence" value="ECO:0007669"/>
    <property type="project" value="TreeGrafter"/>
</dbReference>
<dbReference type="Proteomes" id="UP000676336">
    <property type="component" value="Unassembled WGS sequence"/>
</dbReference>
<evidence type="ECO:0000256" key="2">
    <source>
        <dbReference type="ARBA" id="ARBA00022737"/>
    </source>
</evidence>
<dbReference type="InterPro" id="IPR036322">
    <property type="entry name" value="WD40_repeat_dom_sf"/>
</dbReference>
<dbReference type="Pfam" id="PF00400">
    <property type="entry name" value="WD40"/>
    <property type="match status" value="1"/>
</dbReference>
<dbReference type="PROSITE" id="PS00678">
    <property type="entry name" value="WD_REPEATS_1"/>
    <property type="match status" value="1"/>
</dbReference>
<dbReference type="InterPro" id="IPR015943">
    <property type="entry name" value="WD40/YVTN_repeat-like_dom_sf"/>
</dbReference>
<keyword evidence="2" id="KW-0677">Repeat</keyword>
<dbReference type="AlphaFoldDB" id="A0A8S2W578"/>
<evidence type="ECO:0000256" key="3">
    <source>
        <dbReference type="ARBA" id="ARBA00038366"/>
    </source>
</evidence>
<reference evidence="5" key="1">
    <citation type="submission" date="2021-02" db="EMBL/GenBank/DDBJ databases">
        <authorList>
            <person name="Nowell W R."/>
        </authorList>
    </citation>
    <scope>NUCLEOTIDE SEQUENCE</scope>
</reference>
<accession>A0A8S2W578</accession>
<dbReference type="PROSITE" id="PS50294">
    <property type="entry name" value="WD_REPEATS_REGION"/>
    <property type="match status" value="1"/>
</dbReference>
<dbReference type="SUPFAM" id="SSF50978">
    <property type="entry name" value="WD40 repeat-like"/>
    <property type="match status" value="1"/>
</dbReference>
<dbReference type="Gene3D" id="2.130.10.10">
    <property type="entry name" value="YVTN repeat-like/Quinoprotein amine dehydrogenase"/>
    <property type="match status" value="1"/>
</dbReference>
<name>A0A8S2W578_9BILA</name>
<evidence type="ECO:0000256" key="4">
    <source>
        <dbReference type="PROSITE-ProRule" id="PRU00221"/>
    </source>
</evidence>
<dbReference type="InterPro" id="IPR019775">
    <property type="entry name" value="WD40_repeat_CS"/>
</dbReference>